<organism evidence="13 14">
    <name type="scientific">Dactylosporangium darangshiense</name>
    <dbReference type="NCBI Taxonomy" id="579108"/>
    <lineage>
        <taxon>Bacteria</taxon>
        <taxon>Bacillati</taxon>
        <taxon>Actinomycetota</taxon>
        <taxon>Actinomycetes</taxon>
        <taxon>Micromonosporales</taxon>
        <taxon>Micromonosporaceae</taxon>
        <taxon>Dactylosporangium</taxon>
    </lineage>
</organism>
<evidence type="ECO:0000259" key="12">
    <source>
        <dbReference type="PROSITE" id="PS51721"/>
    </source>
</evidence>
<evidence type="ECO:0000256" key="9">
    <source>
        <dbReference type="ARBA" id="ARBA00023134"/>
    </source>
</evidence>
<evidence type="ECO:0000259" key="11">
    <source>
        <dbReference type="PROSITE" id="PS50936"/>
    </source>
</evidence>
<accession>A0ABP8D2A0</accession>
<evidence type="ECO:0000256" key="5">
    <source>
        <dbReference type="ARBA" id="ARBA00022741"/>
    </source>
</evidence>
<evidence type="ECO:0000256" key="1">
    <source>
        <dbReference type="ARBA" id="ARBA00022490"/>
    </source>
</evidence>
<dbReference type="InterPro" id="IPR030378">
    <property type="entry name" value="G_CP_dom"/>
</dbReference>
<dbReference type="RefSeq" id="WP_345123016.1">
    <property type="nucleotide sequence ID" value="NZ_BAABAT010000003.1"/>
</dbReference>
<evidence type="ECO:0000256" key="2">
    <source>
        <dbReference type="ARBA" id="ARBA00022517"/>
    </source>
</evidence>
<evidence type="ECO:0000256" key="7">
    <source>
        <dbReference type="ARBA" id="ARBA00022833"/>
    </source>
</evidence>
<gene>
    <name evidence="13" type="primary">rsgA_1</name>
    <name evidence="10" type="synonym">rsgA</name>
    <name evidence="13" type="ORF">GCM10022255_016970</name>
</gene>
<feature type="domain" description="CP-type G" evidence="12">
    <location>
        <begin position="104"/>
        <end position="261"/>
    </location>
</feature>
<dbReference type="HAMAP" id="MF_01820">
    <property type="entry name" value="GTPase_RsgA"/>
    <property type="match status" value="1"/>
</dbReference>
<evidence type="ECO:0000256" key="4">
    <source>
        <dbReference type="ARBA" id="ARBA00022730"/>
    </source>
</evidence>
<dbReference type="SUPFAM" id="SSF52540">
    <property type="entry name" value="P-loop containing nucleoside triphosphate hydrolases"/>
    <property type="match status" value="1"/>
</dbReference>
<feature type="binding site" evidence="10">
    <location>
        <begin position="152"/>
        <end position="155"/>
    </location>
    <ligand>
        <name>GTP</name>
        <dbReference type="ChEBI" id="CHEBI:37565"/>
    </ligand>
</feature>
<dbReference type="PROSITE" id="PS51721">
    <property type="entry name" value="G_CP"/>
    <property type="match status" value="1"/>
</dbReference>
<sequence>MNIELSALGWDDAFAAVFERGFAAPGQRPARVCRVDRGVCTALTAGGPVRASFAGNLLARAADDPSALPCAGDWLVVRTWPDARVTAEAVLPRRTAIVRAVAGEESFGQVLAANIDAVAVVEPVDPSPDLGRIERLLALAWESGARPHLVLTKSDLAADPEALAAQMPGRSSGVTVHAVSARTGMGLEALRPLVAHGLTLGLLGQSGAGKSSLVNALAGATVMQTRALRADGRGRHTTTYRALIPLPGGGAVLDTPGVRLVGMFDTVSGLDRAFADVTLLAQDCRFQDCRHGQEPGCAVRAAVEEGELSPRRYASWQKLQKEQMLASVRRVRRESRERRRPARP</sequence>
<keyword evidence="9 10" id="KW-0342">GTP-binding</keyword>
<feature type="binding site" evidence="10">
    <location>
        <position position="291"/>
    </location>
    <ligand>
        <name>Zn(2+)</name>
        <dbReference type="ChEBI" id="CHEBI:29105"/>
    </ligand>
</feature>
<dbReference type="Gene3D" id="3.40.50.300">
    <property type="entry name" value="P-loop containing nucleotide triphosphate hydrolases"/>
    <property type="match status" value="1"/>
</dbReference>
<dbReference type="InterPro" id="IPR027417">
    <property type="entry name" value="P-loop_NTPase"/>
</dbReference>
<dbReference type="NCBIfam" id="TIGR00157">
    <property type="entry name" value="ribosome small subunit-dependent GTPase A"/>
    <property type="match status" value="1"/>
</dbReference>
<dbReference type="Pfam" id="PF03193">
    <property type="entry name" value="RsgA_GTPase"/>
    <property type="match status" value="1"/>
</dbReference>
<feature type="binding site" evidence="10">
    <location>
        <position position="289"/>
    </location>
    <ligand>
        <name>Zn(2+)</name>
        <dbReference type="ChEBI" id="CHEBI:29105"/>
    </ligand>
</feature>
<dbReference type="PROSITE" id="PS50936">
    <property type="entry name" value="ENGC_GTPASE"/>
    <property type="match status" value="1"/>
</dbReference>
<keyword evidence="1 10" id="KW-0963">Cytoplasm</keyword>
<evidence type="ECO:0000313" key="13">
    <source>
        <dbReference type="EMBL" id="GAA4246295.1"/>
    </source>
</evidence>
<evidence type="ECO:0000256" key="10">
    <source>
        <dbReference type="HAMAP-Rule" id="MF_01820"/>
    </source>
</evidence>
<feature type="binding site" evidence="10">
    <location>
        <position position="284"/>
    </location>
    <ligand>
        <name>Zn(2+)</name>
        <dbReference type="ChEBI" id="CHEBI:29105"/>
    </ligand>
</feature>
<evidence type="ECO:0000313" key="14">
    <source>
        <dbReference type="Proteomes" id="UP001500620"/>
    </source>
</evidence>
<proteinExistence type="inferred from homology"/>
<keyword evidence="2 10" id="KW-0690">Ribosome biogenesis</keyword>
<feature type="domain" description="EngC GTPase" evidence="11">
    <location>
        <begin position="113"/>
        <end position="259"/>
    </location>
</feature>
<keyword evidence="14" id="KW-1185">Reference proteome</keyword>
<evidence type="ECO:0000256" key="3">
    <source>
        <dbReference type="ARBA" id="ARBA00022723"/>
    </source>
</evidence>
<reference evidence="14" key="1">
    <citation type="journal article" date="2019" name="Int. J. Syst. Evol. Microbiol.">
        <title>The Global Catalogue of Microorganisms (GCM) 10K type strain sequencing project: providing services to taxonomists for standard genome sequencing and annotation.</title>
        <authorList>
            <consortium name="The Broad Institute Genomics Platform"/>
            <consortium name="The Broad Institute Genome Sequencing Center for Infectious Disease"/>
            <person name="Wu L."/>
            <person name="Ma J."/>
        </authorList>
    </citation>
    <scope>NUCLEOTIDE SEQUENCE [LARGE SCALE GENOMIC DNA]</scope>
    <source>
        <strain evidence="14">JCM 17441</strain>
    </source>
</reference>
<name>A0ABP8D2A0_9ACTN</name>
<dbReference type="PANTHER" id="PTHR32120:SF10">
    <property type="entry name" value="SMALL RIBOSOMAL SUBUNIT BIOGENESIS GTPASE RSGA"/>
    <property type="match status" value="1"/>
</dbReference>
<comment type="similarity">
    <text evidence="10">Belongs to the TRAFAC class YlqF/YawG GTPase family. RsgA subfamily.</text>
</comment>
<keyword evidence="8 10" id="KW-0694">RNA-binding</keyword>
<feature type="binding site" evidence="10">
    <location>
        <position position="297"/>
    </location>
    <ligand>
        <name>Zn(2+)</name>
        <dbReference type="ChEBI" id="CHEBI:29105"/>
    </ligand>
</feature>
<dbReference type="EMBL" id="BAABAT010000003">
    <property type="protein sequence ID" value="GAA4246295.1"/>
    <property type="molecule type" value="Genomic_DNA"/>
</dbReference>
<keyword evidence="6 10" id="KW-0378">Hydrolase</keyword>
<keyword evidence="3 10" id="KW-0479">Metal-binding</keyword>
<comment type="subcellular location">
    <subcellularLocation>
        <location evidence="10">Cytoplasm</location>
    </subcellularLocation>
</comment>
<comment type="function">
    <text evidence="10">One of several proteins that assist in the late maturation steps of the functional core of the 30S ribosomal subunit. Helps release RbfA from mature subunits. May play a role in the assembly of ribosomal proteins into the subunit. Circularly permuted GTPase that catalyzes slow GTP hydrolysis, GTPase activity is stimulated by the 30S ribosomal subunit.</text>
</comment>
<dbReference type="PANTHER" id="PTHR32120">
    <property type="entry name" value="SMALL RIBOSOMAL SUBUNIT BIOGENESIS GTPASE RSGA"/>
    <property type="match status" value="1"/>
</dbReference>
<evidence type="ECO:0000256" key="6">
    <source>
        <dbReference type="ARBA" id="ARBA00022801"/>
    </source>
</evidence>
<dbReference type="InterPro" id="IPR010914">
    <property type="entry name" value="RsgA_GTPase_dom"/>
</dbReference>
<dbReference type="CDD" id="cd01854">
    <property type="entry name" value="YjeQ_EngC"/>
    <property type="match status" value="1"/>
</dbReference>
<dbReference type="EC" id="3.6.1.-" evidence="10"/>
<keyword evidence="7 10" id="KW-0862">Zinc</keyword>
<keyword evidence="4 10" id="KW-0699">rRNA-binding</keyword>
<protein>
    <recommendedName>
        <fullName evidence="10">Small ribosomal subunit biogenesis GTPase RsgA</fullName>
        <ecNumber evidence="10">3.6.1.-</ecNumber>
    </recommendedName>
</protein>
<dbReference type="Gene3D" id="1.10.40.50">
    <property type="entry name" value="Probable gtpase engc, domain 3"/>
    <property type="match status" value="1"/>
</dbReference>
<dbReference type="Proteomes" id="UP001500620">
    <property type="component" value="Unassembled WGS sequence"/>
</dbReference>
<feature type="binding site" evidence="10">
    <location>
        <begin position="204"/>
        <end position="212"/>
    </location>
    <ligand>
        <name>GTP</name>
        <dbReference type="ChEBI" id="CHEBI:37565"/>
    </ligand>
</feature>
<comment type="caution">
    <text evidence="13">The sequence shown here is derived from an EMBL/GenBank/DDBJ whole genome shotgun (WGS) entry which is preliminary data.</text>
</comment>
<evidence type="ECO:0000256" key="8">
    <source>
        <dbReference type="ARBA" id="ARBA00022884"/>
    </source>
</evidence>
<comment type="subunit">
    <text evidence="10">Monomer. Associates with 30S ribosomal subunit, binds 16S rRNA.</text>
</comment>
<comment type="cofactor">
    <cofactor evidence="10">
        <name>Zn(2+)</name>
        <dbReference type="ChEBI" id="CHEBI:29105"/>
    </cofactor>
    <text evidence="10">Binds 1 zinc ion per subunit.</text>
</comment>
<dbReference type="InterPro" id="IPR004881">
    <property type="entry name" value="Ribosome_biogen_GTPase_RsgA"/>
</dbReference>
<keyword evidence="5 10" id="KW-0547">Nucleotide-binding</keyword>